<dbReference type="STRING" id="9545.ENSMNEP00000028944"/>
<dbReference type="GO" id="GO:1905037">
    <property type="term" value="P:autophagosome organization"/>
    <property type="evidence" value="ECO:0007669"/>
    <property type="project" value="Ensembl"/>
</dbReference>
<reference evidence="2" key="2">
    <citation type="submission" date="2025-09" db="UniProtKB">
        <authorList>
            <consortium name="Ensembl"/>
        </authorList>
    </citation>
    <scope>IDENTIFICATION</scope>
</reference>
<dbReference type="GO" id="GO:0047496">
    <property type="term" value="P:vesicle transport along microtubule"/>
    <property type="evidence" value="ECO:0007669"/>
    <property type="project" value="Ensembl"/>
</dbReference>
<proteinExistence type="predicted"/>
<dbReference type="GO" id="GO:0019901">
    <property type="term" value="F:protein kinase binding"/>
    <property type="evidence" value="ECO:0007669"/>
    <property type="project" value="Ensembl"/>
</dbReference>
<dbReference type="GO" id="GO:0005829">
    <property type="term" value="C:cytosol"/>
    <property type="evidence" value="ECO:0007669"/>
    <property type="project" value="Ensembl"/>
</dbReference>
<accession>A0A2K6CZ60</accession>
<dbReference type="GO" id="GO:0005886">
    <property type="term" value="C:plasma membrane"/>
    <property type="evidence" value="ECO:0007669"/>
    <property type="project" value="Ensembl"/>
</dbReference>
<dbReference type="GO" id="GO:0048675">
    <property type="term" value="P:axon extension"/>
    <property type="evidence" value="ECO:0007669"/>
    <property type="project" value="Ensembl"/>
</dbReference>
<feature type="domain" description="Spatacsin C-terminal" evidence="1">
    <location>
        <begin position="1981"/>
        <end position="2273"/>
    </location>
</feature>
<gene>
    <name evidence="2" type="primary">SPG11</name>
</gene>
<dbReference type="GO" id="GO:0030424">
    <property type="term" value="C:axon"/>
    <property type="evidence" value="ECO:0007669"/>
    <property type="project" value="Ensembl"/>
</dbReference>
<dbReference type="GeneTree" id="ENSGT00390000016791"/>
<dbReference type="GO" id="GO:0007268">
    <property type="term" value="P:chemical synaptic transmission"/>
    <property type="evidence" value="ECO:0007669"/>
    <property type="project" value="Ensembl"/>
</dbReference>
<dbReference type="GO" id="GO:0051668">
    <property type="term" value="P:localization within membrane"/>
    <property type="evidence" value="ECO:0007669"/>
    <property type="project" value="Ensembl"/>
</dbReference>
<dbReference type="PANTHER" id="PTHR13650">
    <property type="entry name" value="SPATACSIN"/>
    <property type="match status" value="1"/>
</dbReference>
<reference evidence="2" key="1">
    <citation type="submission" date="2025-08" db="UniProtKB">
        <authorList>
            <consortium name="Ensembl"/>
        </authorList>
    </citation>
    <scope>IDENTIFICATION</scope>
</reference>
<dbReference type="GO" id="GO:0048741">
    <property type="term" value="P:skeletal muscle fiber development"/>
    <property type="evidence" value="ECO:0007669"/>
    <property type="project" value="Ensembl"/>
</dbReference>
<dbReference type="GO" id="GO:0033344">
    <property type="term" value="P:cholesterol efflux"/>
    <property type="evidence" value="ECO:0007669"/>
    <property type="project" value="Ensembl"/>
</dbReference>
<name>A0A2K6CZ60_MACNE</name>
<evidence type="ECO:0000313" key="2">
    <source>
        <dbReference type="Ensembl" id="ENSMNEP00000028944.1"/>
    </source>
</evidence>
<dbReference type="GO" id="GO:0007528">
    <property type="term" value="P:neuromuscular junction development"/>
    <property type="evidence" value="ECO:0007669"/>
    <property type="project" value="Ensembl"/>
</dbReference>
<evidence type="ECO:0000259" key="1">
    <source>
        <dbReference type="Pfam" id="PF14649"/>
    </source>
</evidence>
<dbReference type="GO" id="GO:0045202">
    <property type="term" value="C:synapse"/>
    <property type="evidence" value="ECO:0007669"/>
    <property type="project" value="Ensembl"/>
</dbReference>
<dbReference type="GO" id="GO:0030425">
    <property type="term" value="C:dendrite"/>
    <property type="evidence" value="ECO:0007669"/>
    <property type="project" value="Ensembl"/>
</dbReference>
<dbReference type="GO" id="GO:0030163">
    <property type="term" value="P:protein catabolic process"/>
    <property type="evidence" value="ECO:0007669"/>
    <property type="project" value="Ensembl"/>
</dbReference>
<dbReference type="GO" id="GO:0048489">
    <property type="term" value="P:synaptic vesicle transport"/>
    <property type="evidence" value="ECO:0007669"/>
    <property type="project" value="Ensembl"/>
</dbReference>
<evidence type="ECO:0000313" key="3">
    <source>
        <dbReference type="Proteomes" id="UP000233120"/>
    </source>
</evidence>
<dbReference type="GO" id="GO:0090659">
    <property type="term" value="P:walking behavior"/>
    <property type="evidence" value="ECO:0007669"/>
    <property type="project" value="Ensembl"/>
</dbReference>
<dbReference type="OMA" id="ACCLNGP"/>
<dbReference type="GO" id="GO:0008088">
    <property type="term" value="P:axo-dendritic transport"/>
    <property type="evidence" value="ECO:0007669"/>
    <property type="project" value="Ensembl"/>
</dbReference>
<dbReference type="PANTHER" id="PTHR13650:SF0">
    <property type="entry name" value="SPATACSIN"/>
    <property type="match status" value="1"/>
</dbReference>
<dbReference type="GO" id="GO:0005783">
    <property type="term" value="C:endoplasmic reticulum"/>
    <property type="evidence" value="ECO:0007669"/>
    <property type="project" value="Ensembl"/>
</dbReference>
<dbReference type="Proteomes" id="UP000233120">
    <property type="component" value="Unassembled WGS sequence"/>
</dbReference>
<sequence length="2329" mass="265970">MAAEEGAGSAASAGGSRGAAAMGRVLPMLLVPVPAEAMGQLGSRAQLHTQQEALGSLTAAGSLQVLSLAPGSRGRGRCCLEGPFWHFIWEDSRNSSTPTDKPKLLALGENYELLIYEFNLKDGRCDATILYSYSGEALQKLIEDQDISISLLSLRILSFHNNTSLLFINKCIILHIIFPERDAAIRVLNCFTLPLPAQAVDMIIDTQLCRGILFVLSSLGWIYIFDVVDGTYVAHVDLALHEEDMCNEQQQEPAKISSFTSLKVSQDLDVVVIVSSSNSAIALNLNLYFRQHPGHLLCERTLEDLPIQGPKGIDEDDPVNSAYNMKLTKFSFQIDRSWKAQLSSLNETIKNSKLEVSCCAPWFQDILHSESPESGNHSTSVQSWAFIPQDIIHGQYNFLRKDHAKTSDPGRSWKIMHIGEQEEPIDLKCVSVTGFTALFTWEVERMGYTITLWDLENQGMQCFSLGRNCIPVDSSGEQQLCFVLTEKGLSLILFGLTQEEFLNRLMIHGSASTVDILCHLNGWGRCSIPIHALEAGIENRQLDTVNFFLKSKENLFNPSSKSSVSDQFDHFSSHLYLRNVEELMPALDLLCSAIRESYSEPQSKHFSEQLLNLTLSFLNNQIKELFIHTEELDEHLQKGVNILTSYINELRTFMIKFPWKLTDAIDEYDVHENVPKVKESNIWKKLSFEEVTANAILNNRIPEAQTFFRIDSHSAQKLEELIGIGLNLVFDNLKKNNIKEASELLKNMGFDVKGQLLKICFYTTDKHIRDFLVEILKEKNYFSEKEKRTIDFVHQVEKLYLGHFQENMQIQSFPRYWIKEQDFFKHKSVLDSFLKYDCKDEFNKQDHRIVLNWALWWDQLTQESIILPRISPEEYKSYSPEALWRYLTARHDWLNIILWIGEFQTQHGYTSFQQNKWPLLTIDVINQNTSCNNYMRNEILDKLARNGIFLASELEDFECFLLRLSRIGGVIQDTLPVQNYKTKEGWDFHSQFILYCLEHSLQHLLYVYLDCYKLSPENCPFLEKKELHEAHPWFEFLVQCRQVASNLTDPKLIFQASLANAQILIPTNQASVSSMLLEGHTLLALATTMYSPGGVSQVVQNEENENCLKKVDPQLLKMALTPYPKLKTALFPQCTPPSVLPSDITLYHLIQSLSPFDPSRLFGWQSANTLAIGDAWSHLPHFSSPDLVNKYAVVERLNFAYYLHHGRPSFAFGTFLVQELIKTKTPKQLIQQVGNEAYVIGLSSFHIPSVGAACVCFLELLGLDSLKLRVDMKVANIILRYKCRNEDAQYSFIRESVAEKLSKLADGEKATTEELLVLLEEGTWNSIQQQEIKRLSSESSMVQFCRLHDMKLSISYLRECAKANDAEGKPLIVYFSPVNSGPLKAGFWRLAVSAHLKMDINQVCNKSSQNFREAKNQNQQAPIAQCSASCLQDSPLLLVMEMYELCMFFKNYKEAEAKLLEFQESLEILNTAATKVHPVIPAMWLEDQVCFLLKLMLQQCKTPYELGKLLQLFVEREHLFSDGPDVKKLYVLCEILKDTSIAINHIIITCYSIENFQHECQSILERLQTDGQFALARRVAELAELPVDDLVIKEITQEMQTLKHIEQWSLKQARIDFWKKCHENFKKHSISSKAASSFFSTQAHMACEHPAGWSSIEERHLLLTLAGHWLAQEDVVPLDKLEELEKQIWLCRITQHTLGRNQEETEPKFSRQISTSGELSFDSLAREFSFSKLAALNTSKYLELNSLPSKETCENRLDWKEQESLNFLIGRLLDDGCVHEASRVCRYFHFYNRDVALVLHCRALASGEASMEDLHPEIHALLQSAELLEEEPDIPLRRVHSTSSLDSQKFVTVPSSDEVVTNLEVLTSKCLHGKNYCRQVLCLYDLAKELGCSYTDVAAQDGEAMLREILASQQPDRCKRAQAFISTQGLKPDTVAELVAEEVTRELLTSSQGTGHKQMFNPTEESQTFLQLTTLCQDHTLVGMKLLDKISSVPHGELSCTTELLILAHHCFTLTCHMEGIIRVLQAARMLTDNHLAPSEEYGLVVRLLTGIGRYNEMTYIFDLLHKKHYFEVLMRKKLDPSGTLKTALLDYIKRCRPGDSEKHNMIALCFSMCREIGENHEAAARIQLKLIESQPWEDSLKDGHQLKQLLLKALTLMLDAAESYAKDSCVRQAQHCQRLTKLITLQIHFLNTGQNTMLINLGRHKLMDCILALPRFYQASIVAEAYDFVPDWAEILYQQVILKGDFNYLEEFKQQRLLKSSIFEDISKKYKQHQPTDMVMENLKKLLTYCEDVYLYYKLAYEHKFYETVNVLLKDPQTGCCLKDMLAG</sequence>
<dbReference type="GO" id="GO:0006606">
    <property type="term" value="P:protein import into nucleus"/>
    <property type="evidence" value="ECO:0007669"/>
    <property type="project" value="Ensembl"/>
</dbReference>
<dbReference type="GO" id="GO:0031410">
    <property type="term" value="C:cytoplasmic vesicle"/>
    <property type="evidence" value="ECO:0007669"/>
    <property type="project" value="Ensembl"/>
</dbReference>
<dbReference type="InterPro" id="IPR028103">
    <property type="entry name" value="Spatacsin"/>
</dbReference>
<organism evidence="2 3">
    <name type="scientific">Macaca nemestrina</name>
    <name type="common">Pig-tailed macaque</name>
    <dbReference type="NCBI Taxonomy" id="9545"/>
    <lineage>
        <taxon>Eukaryota</taxon>
        <taxon>Metazoa</taxon>
        <taxon>Chordata</taxon>
        <taxon>Craniata</taxon>
        <taxon>Vertebrata</taxon>
        <taxon>Euteleostomi</taxon>
        <taxon>Mammalia</taxon>
        <taxon>Eutheria</taxon>
        <taxon>Euarchontoglires</taxon>
        <taxon>Primates</taxon>
        <taxon>Haplorrhini</taxon>
        <taxon>Catarrhini</taxon>
        <taxon>Cercopithecidae</taxon>
        <taxon>Cercopithecinae</taxon>
        <taxon>Macaca</taxon>
    </lineage>
</organism>
<dbReference type="GO" id="GO:0005730">
    <property type="term" value="C:nucleolus"/>
    <property type="evidence" value="ECO:0007669"/>
    <property type="project" value="Ensembl"/>
</dbReference>
<dbReference type="Ensembl" id="ENSMNET00000053313.1">
    <property type="protein sequence ID" value="ENSMNEP00000028944.1"/>
    <property type="gene ID" value="ENSMNEG00000037610.1"/>
</dbReference>
<protein>
    <submittedName>
        <fullName evidence="2">SPG11 vesicle trafficking associated, spatacsin</fullName>
    </submittedName>
</protein>
<dbReference type="GO" id="GO:2001256">
    <property type="term" value="P:regulation of store-operated calcium entry"/>
    <property type="evidence" value="ECO:0007669"/>
    <property type="project" value="Ensembl"/>
</dbReference>
<dbReference type="Pfam" id="PF14649">
    <property type="entry name" value="Spatacsin_C"/>
    <property type="match status" value="1"/>
</dbReference>
<dbReference type="GO" id="GO:0097049">
    <property type="term" value="P:motor neuron apoptotic process"/>
    <property type="evidence" value="ECO:0007669"/>
    <property type="project" value="Ensembl"/>
</dbReference>
<dbReference type="InterPro" id="IPR028107">
    <property type="entry name" value="Spatacsin_C_dom"/>
</dbReference>
<keyword evidence="3" id="KW-1185">Reference proteome</keyword>
<dbReference type="GO" id="GO:0090389">
    <property type="term" value="P:phagosome-lysosome fusion involved in apoptotic cell clearance"/>
    <property type="evidence" value="ECO:0007669"/>
    <property type="project" value="Ensembl"/>
</dbReference>
<dbReference type="GO" id="GO:0007613">
    <property type="term" value="P:memory"/>
    <property type="evidence" value="ECO:0007669"/>
    <property type="project" value="Ensembl"/>
</dbReference>
<dbReference type="Bgee" id="ENSMNEG00000037610">
    <property type="expression patterns" value="Expressed in lymph node and 12 other cell types or tissues"/>
</dbReference>
<dbReference type="GO" id="GO:0021957">
    <property type="term" value="P:corticospinal tract morphogenesis"/>
    <property type="evidence" value="ECO:0007669"/>
    <property type="project" value="Ensembl"/>
</dbReference>
<dbReference type="GO" id="GO:0061744">
    <property type="term" value="P:motor behavior"/>
    <property type="evidence" value="ECO:0007669"/>
    <property type="project" value="Ensembl"/>
</dbReference>